<feature type="domain" description="Transposase IS116/IS110/IS902 C-terminal" evidence="1">
    <location>
        <begin position="8"/>
        <end position="85"/>
    </location>
</feature>
<evidence type="ECO:0000313" key="2">
    <source>
        <dbReference type="EMBL" id="KAA6438822.1"/>
    </source>
</evidence>
<dbReference type="PANTHER" id="PTHR33055:SF3">
    <property type="entry name" value="PUTATIVE TRANSPOSASE FOR IS117-RELATED"/>
    <property type="match status" value="1"/>
</dbReference>
<organism evidence="2 3">
    <name type="scientific">Dyadobacter flavalbus</name>
    <dbReference type="NCBI Taxonomy" id="2579942"/>
    <lineage>
        <taxon>Bacteria</taxon>
        <taxon>Pseudomonadati</taxon>
        <taxon>Bacteroidota</taxon>
        <taxon>Cytophagia</taxon>
        <taxon>Cytophagales</taxon>
        <taxon>Spirosomataceae</taxon>
        <taxon>Dyadobacter</taxon>
    </lineage>
</organism>
<dbReference type="RefSeq" id="WP_139012934.1">
    <property type="nucleotide sequence ID" value="NZ_VBSN01000044.1"/>
</dbReference>
<sequence>MVLILGSITLITAAYILATTNEFISITEAKKFACYCGVAPFEHTSGIRIKGKSRVSHKANKEVKTLFHMAALSSVRIKGDLQNYFHRKVAEGKNKMSVLNAIRNKLILRVFSCVNRNSIFQKNYKYNFAEP</sequence>
<proteinExistence type="predicted"/>
<dbReference type="EMBL" id="VBSN01000044">
    <property type="protein sequence ID" value="KAA6438822.1"/>
    <property type="molecule type" value="Genomic_DNA"/>
</dbReference>
<dbReference type="PANTHER" id="PTHR33055">
    <property type="entry name" value="TRANSPOSASE FOR INSERTION SEQUENCE ELEMENT IS1111A"/>
    <property type="match status" value="1"/>
</dbReference>
<dbReference type="OrthoDB" id="964423at2"/>
<comment type="caution">
    <text evidence="2">The sequence shown here is derived from an EMBL/GenBank/DDBJ whole genome shotgun (WGS) entry which is preliminary data.</text>
</comment>
<protein>
    <submittedName>
        <fullName evidence="2">IS110 family transposase</fullName>
    </submittedName>
</protein>
<evidence type="ECO:0000313" key="3">
    <source>
        <dbReference type="Proteomes" id="UP000323994"/>
    </source>
</evidence>
<dbReference type="AlphaFoldDB" id="A0A5M8QXT4"/>
<dbReference type="Proteomes" id="UP000323994">
    <property type="component" value="Unassembled WGS sequence"/>
</dbReference>
<name>A0A5M8QXT4_9BACT</name>
<dbReference type="InterPro" id="IPR047650">
    <property type="entry name" value="Transpos_IS110"/>
</dbReference>
<keyword evidence="3" id="KW-1185">Reference proteome</keyword>
<dbReference type="Pfam" id="PF02371">
    <property type="entry name" value="Transposase_20"/>
    <property type="match status" value="1"/>
</dbReference>
<dbReference type="InterPro" id="IPR003346">
    <property type="entry name" value="Transposase_20"/>
</dbReference>
<dbReference type="GO" id="GO:0003677">
    <property type="term" value="F:DNA binding"/>
    <property type="evidence" value="ECO:0007669"/>
    <property type="project" value="InterPro"/>
</dbReference>
<reference evidence="2 3" key="1">
    <citation type="submission" date="2019-05" db="EMBL/GenBank/DDBJ databases">
        <authorList>
            <person name="Qu J.-H."/>
        </authorList>
    </citation>
    <scope>NUCLEOTIDE SEQUENCE [LARGE SCALE GENOMIC DNA]</scope>
    <source>
        <strain evidence="2 3">NS28</strain>
    </source>
</reference>
<gene>
    <name evidence="2" type="ORF">FEM33_15490</name>
</gene>
<accession>A0A5M8QXT4</accession>
<dbReference type="GO" id="GO:0004803">
    <property type="term" value="F:transposase activity"/>
    <property type="evidence" value="ECO:0007669"/>
    <property type="project" value="InterPro"/>
</dbReference>
<dbReference type="GO" id="GO:0006313">
    <property type="term" value="P:DNA transposition"/>
    <property type="evidence" value="ECO:0007669"/>
    <property type="project" value="InterPro"/>
</dbReference>
<evidence type="ECO:0000259" key="1">
    <source>
        <dbReference type="Pfam" id="PF02371"/>
    </source>
</evidence>